<reference evidence="8" key="1">
    <citation type="submission" date="2014-04" db="EMBL/GenBank/DDBJ databases">
        <title>In planta biocontrol of soil-borne Fusarium wilt of banana through a plant endophytic bacterium, Burkholderia cenocepacia 869T2.</title>
        <authorList>
            <person name="Ho Y.-N."/>
            <person name="Chiang H.-M."/>
            <person name="Chao C.-P."/>
            <person name="Su C.-C."/>
            <person name="Hsu H.-F."/>
            <person name="Guo C.-T."/>
            <person name="Hsieh J.-L."/>
            <person name="Huang C.-C."/>
        </authorList>
    </citation>
    <scope>NUCLEOTIDE SEQUENCE [LARGE SCALE GENOMIC DNA]</scope>
    <source>
        <strain evidence="8">869T2</strain>
    </source>
</reference>
<dbReference type="InterPro" id="IPR003680">
    <property type="entry name" value="Flavodoxin_fold"/>
</dbReference>
<dbReference type="InterPro" id="IPR029039">
    <property type="entry name" value="Flavoprotein-like_sf"/>
</dbReference>
<keyword evidence="3 6" id="KW-0560">Oxidoreductase</keyword>
<evidence type="ECO:0000256" key="6">
    <source>
        <dbReference type="HAMAP-Rule" id="MF_01216"/>
    </source>
</evidence>
<dbReference type="Gene3D" id="3.40.50.360">
    <property type="match status" value="1"/>
</dbReference>
<comment type="similarity">
    <text evidence="6">Belongs to the azoreductase type 1 family.</text>
</comment>
<accession>A0A071MEN9</accession>
<organism evidence="8">
    <name type="scientific">Burkholderia cenocepacia</name>
    <dbReference type="NCBI Taxonomy" id="95486"/>
    <lineage>
        <taxon>Bacteria</taxon>
        <taxon>Pseudomonadati</taxon>
        <taxon>Pseudomonadota</taxon>
        <taxon>Betaproteobacteria</taxon>
        <taxon>Burkholderiales</taxon>
        <taxon>Burkholderiaceae</taxon>
        <taxon>Burkholderia</taxon>
        <taxon>Burkholderia cepacia complex</taxon>
    </lineage>
</organism>
<feature type="domain" description="Flavodoxin-like fold" evidence="7">
    <location>
        <begin position="3"/>
        <end position="204"/>
    </location>
</feature>
<comment type="subunit">
    <text evidence="6">Homodimer.</text>
</comment>
<keyword evidence="4 6" id="KW-0520">NAD</keyword>
<gene>
    <name evidence="6" type="primary">azoR</name>
    <name evidence="8" type="ORF">DT99_35320</name>
</gene>
<dbReference type="EC" id="1.6.5.-" evidence="6"/>
<dbReference type="SUPFAM" id="SSF52218">
    <property type="entry name" value="Flavoproteins"/>
    <property type="match status" value="1"/>
</dbReference>
<comment type="function">
    <text evidence="6">Quinone reductase that provides resistance to thiol-specific stress caused by electrophilic quinones.</text>
</comment>
<dbReference type="EC" id="1.7.1.17" evidence="6"/>
<protein>
    <recommendedName>
        <fullName evidence="6">FMN dependent NADH:quinone oxidoreductase</fullName>
        <ecNumber evidence="6">1.6.5.-</ecNumber>
    </recommendedName>
    <alternativeName>
        <fullName evidence="6">Azo-dye reductase</fullName>
    </alternativeName>
    <alternativeName>
        <fullName evidence="6">FMN-dependent NADH-azo compound oxidoreductase</fullName>
    </alternativeName>
    <alternativeName>
        <fullName evidence="6">FMN-dependent NADH-azoreductase</fullName>
        <ecNumber evidence="6">1.7.1.17</ecNumber>
    </alternativeName>
</protein>
<dbReference type="AlphaFoldDB" id="A0A071MEN9"/>
<comment type="caution">
    <text evidence="6">Lacks conserved residue(s) required for the propagation of feature annotation.</text>
</comment>
<feature type="binding site" evidence="6">
    <location>
        <begin position="16"/>
        <end position="18"/>
    </location>
    <ligand>
        <name>FMN</name>
        <dbReference type="ChEBI" id="CHEBI:58210"/>
    </ligand>
</feature>
<keyword evidence="2 6" id="KW-0288">FMN</keyword>
<sequence>MTRVLYIEGSPNKAYSASIDVCNAFLDAYRHAHPDHDIQKLDIWDVALPEFDAAALAAKYAGLSGTALTPEQAAAWQQIERLAAPFHEADKFLFGVPLWNFSIPYKLKHLIDVISQKDVLFTFDGTGFSGKLAGKKAAVVYARGLSYEAPGSFTPAAAFDLQRPYMETWLKFVGVTDLTGIVVERTLFGPDGKIDRSRALDEARTIARTF</sequence>
<comment type="catalytic activity">
    <reaction evidence="5">
        <text>N,N-dimethyl-1,4-phenylenediamine + anthranilate + 2 NAD(+) = 2-(4-dimethylaminophenyl)diazenylbenzoate + 2 NADH + 2 H(+)</text>
        <dbReference type="Rhea" id="RHEA:55872"/>
        <dbReference type="ChEBI" id="CHEBI:15378"/>
        <dbReference type="ChEBI" id="CHEBI:15783"/>
        <dbReference type="ChEBI" id="CHEBI:16567"/>
        <dbReference type="ChEBI" id="CHEBI:57540"/>
        <dbReference type="ChEBI" id="CHEBI:57945"/>
        <dbReference type="ChEBI" id="CHEBI:71579"/>
        <dbReference type="EC" id="1.7.1.17"/>
    </reaction>
    <physiologicalReaction direction="right-to-left" evidence="5">
        <dbReference type="Rhea" id="RHEA:55874"/>
    </physiologicalReaction>
</comment>
<comment type="catalytic activity">
    <reaction evidence="6">
        <text>2 a quinone + NADH + H(+) = 2 a 1,4-benzosemiquinone + NAD(+)</text>
        <dbReference type="Rhea" id="RHEA:65952"/>
        <dbReference type="ChEBI" id="CHEBI:15378"/>
        <dbReference type="ChEBI" id="CHEBI:57540"/>
        <dbReference type="ChEBI" id="CHEBI:57945"/>
        <dbReference type="ChEBI" id="CHEBI:132124"/>
        <dbReference type="ChEBI" id="CHEBI:134225"/>
    </reaction>
</comment>
<dbReference type="GO" id="GO:0016655">
    <property type="term" value="F:oxidoreductase activity, acting on NAD(P)H, quinone or similar compound as acceptor"/>
    <property type="evidence" value="ECO:0007669"/>
    <property type="project" value="InterPro"/>
</dbReference>
<keyword evidence="1 6" id="KW-0285">Flavoprotein</keyword>
<dbReference type="HAMAP" id="MF_01216">
    <property type="entry name" value="Azoreductase_type1"/>
    <property type="match status" value="1"/>
</dbReference>
<dbReference type="PANTHER" id="PTHR43741">
    <property type="entry name" value="FMN-DEPENDENT NADH-AZOREDUCTASE 1"/>
    <property type="match status" value="1"/>
</dbReference>
<comment type="cofactor">
    <cofactor evidence="6">
        <name>FMN</name>
        <dbReference type="ChEBI" id="CHEBI:58210"/>
    </cofactor>
    <text evidence="6">Binds 1 FMN per subunit.</text>
</comment>
<evidence type="ECO:0000256" key="1">
    <source>
        <dbReference type="ARBA" id="ARBA00022630"/>
    </source>
</evidence>
<dbReference type="OrthoDB" id="9787136at2"/>
<comment type="function">
    <text evidence="6">Also exhibits azoreductase activity. Catalyzes the reductive cleavage of the azo bond in aromatic azo compounds to the corresponding amines.</text>
</comment>
<dbReference type="EMBL" id="JJOA01000076">
    <property type="protein sequence ID" value="KEA54986.1"/>
    <property type="molecule type" value="Genomic_DNA"/>
</dbReference>
<dbReference type="Pfam" id="PF02525">
    <property type="entry name" value="Flavodoxin_2"/>
    <property type="match status" value="1"/>
</dbReference>
<evidence type="ECO:0000256" key="5">
    <source>
        <dbReference type="ARBA" id="ARBA00048542"/>
    </source>
</evidence>
<evidence type="ECO:0000256" key="4">
    <source>
        <dbReference type="ARBA" id="ARBA00023027"/>
    </source>
</evidence>
<dbReference type="PANTHER" id="PTHR43741:SF4">
    <property type="entry name" value="FMN-DEPENDENT NADH:QUINONE OXIDOREDUCTASE"/>
    <property type="match status" value="1"/>
</dbReference>
<name>A0A071MEN9_9BURK</name>
<dbReference type="InterPro" id="IPR050104">
    <property type="entry name" value="FMN-dep_NADH:Q_OxRdtase_AzoR1"/>
</dbReference>
<evidence type="ECO:0000313" key="8">
    <source>
        <dbReference type="EMBL" id="KEA54986.1"/>
    </source>
</evidence>
<dbReference type="GO" id="GO:0009055">
    <property type="term" value="F:electron transfer activity"/>
    <property type="evidence" value="ECO:0007669"/>
    <property type="project" value="UniProtKB-UniRule"/>
</dbReference>
<evidence type="ECO:0000256" key="3">
    <source>
        <dbReference type="ARBA" id="ARBA00023002"/>
    </source>
</evidence>
<evidence type="ECO:0000256" key="2">
    <source>
        <dbReference type="ARBA" id="ARBA00022643"/>
    </source>
</evidence>
<dbReference type="InterPro" id="IPR023048">
    <property type="entry name" value="NADH:quinone_OxRdtase_FMN_depd"/>
</dbReference>
<dbReference type="GO" id="GO:0016652">
    <property type="term" value="F:oxidoreductase activity, acting on NAD(P)H as acceptor"/>
    <property type="evidence" value="ECO:0007669"/>
    <property type="project" value="UniProtKB-UniRule"/>
</dbReference>
<evidence type="ECO:0000259" key="7">
    <source>
        <dbReference type="Pfam" id="PF02525"/>
    </source>
</evidence>
<dbReference type="GO" id="GO:0010181">
    <property type="term" value="F:FMN binding"/>
    <property type="evidence" value="ECO:0007669"/>
    <property type="project" value="UniProtKB-UniRule"/>
</dbReference>
<feature type="binding site" evidence="6">
    <location>
        <position position="10"/>
    </location>
    <ligand>
        <name>FMN</name>
        <dbReference type="ChEBI" id="CHEBI:58210"/>
    </ligand>
</feature>
<comment type="caution">
    <text evidence="8">The sequence shown here is derived from an EMBL/GenBank/DDBJ whole genome shotgun (WGS) entry which is preliminary data.</text>
</comment>
<proteinExistence type="inferred from homology"/>